<evidence type="ECO:0000256" key="1">
    <source>
        <dbReference type="SAM" id="MobiDB-lite"/>
    </source>
</evidence>
<feature type="compositionally biased region" description="Low complexity" evidence="1">
    <location>
        <begin position="172"/>
        <end position="185"/>
    </location>
</feature>
<organism evidence="2 3">
    <name type="scientific">Zostera marina</name>
    <name type="common">Eelgrass</name>
    <dbReference type="NCBI Taxonomy" id="29655"/>
    <lineage>
        <taxon>Eukaryota</taxon>
        <taxon>Viridiplantae</taxon>
        <taxon>Streptophyta</taxon>
        <taxon>Embryophyta</taxon>
        <taxon>Tracheophyta</taxon>
        <taxon>Spermatophyta</taxon>
        <taxon>Magnoliopsida</taxon>
        <taxon>Liliopsida</taxon>
        <taxon>Zosteraceae</taxon>
        <taxon>Zostera</taxon>
    </lineage>
</organism>
<dbReference type="PANTHER" id="PTHR33257:SF4">
    <property type="entry name" value="EXPRESSED PROTEIN"/>
    <property type="match status" value="1"/>
</dbReference>
<evidence type="ECO:0000313" key="2">
    <source>
        <dbReference type="EMBL" id="KMZ57583.1"/>
    </source>
</evidence>
<dbReference type="OrthoDB" id="691043at2759"/>
<dbReference type="AlphaFoldDB" id="A0A0K9NLV0"/>
<keyword evidence="3" id="KW-1185">Reference proteome</keyword>
<feature type="compositionally biased region" description="Polar residues" evidence="1">
    <location>
        <begin position="18"/>
        <end position="28"/>
    </location>
</feature>
<reference evidence="3" key="1">
    <citation type="journal article" date="2016" name="Nature">
        <title>The genome of the seagrass Zostera marina reveals angiosperm adaptation to the sea.</title>
        <authorList>
            <person name="Olsen J.L."/>
            <person name="Rouze P."/>
            <person name="Verhelst B."/>
            <person name="Lin Y.-C."/>
            <person name="Bayer T."/>
            <person name="Collen J."/>
            <person name="Dattolo E."/>
            <person name="De Paoli E."/>
            <person name="Dittami S."/>
            <person name="Maumus F."/>
            <person name="Michel G."/>
            <person name="Kersting A."/>
            <person name="Lauritano C."/>
            <person name="Lohaus R."/>
            <person name="Toepel M."/>
            <person name="Tonon T."/>
            <person name="Vanneste K."/>
            <person name="Amirebrahimi M."/>
            <person name="Brakel J."/>
            <person name="Bostroem C."/>
            <person name="Chovatia M."/>
            <person name="Grimwood J."/>
            <person name="Jenkins J.W."/>
            <person name="Jueterbock A."/>
            <person name="Mraz A."/>
            <person name="Stam W.T."/>
            <person name="Tice H."/>
            <person name="Bornberg-Bauer E."/>
            <person name="Green P.J."/>
            <person name="Pearson G.A."/>
            <person name="Procaccini G."/>
            <person name="Duarte C.M."/>
            <person name="Schmutz J."/>
            <person name="Reusch T.B.H."/>
            <person name="Van de Peer Y."/>
        </authorList>
    </citation>
    <scope>NUCLEOTIDE SEQUENCE [LARGE SCALE GENOMIC DNA]</scope>
    <source>
        <strain evidence="3">cv. Finnish</strain>
    </source>
</reference>
<name>A0A0K9NLV0_ZOSMR</name>
<dbReference type="EMBL" id="LFYR01002048">
    <property type="protein sequence ID" value="KMZ57583.1"/>
    <property type="molecule type" value="Genomic_DNA"/>
</dbReference>
<gene>
    <name evidence="2" type="ORF">ZOSMA_84G00200</name>
</gene>
<proteinExistence type="predicted"/>
<feature type="compositionally biased region" description="Acidic residues" evidence="1">
    <location>
        <begin position="1"/>
        <end position="12"/>
    </location>
</feature>
<comment type="caution">
    <text evidence="2">The sequence shown here is derived from an EMBL/GenBank/DDBJ whole genome shotgun (WGS) entry which is preliminary data.</text>
</comment>
<accession>A0A0K9NLV0</accession>
<dbReference type="Proteomes" id="UP000036987">
    <property type="component" value="Unassembled WGS sequence"/>
</dbReference>
<sequence>MKVMMAEEDEEEEKMKQRMSQVSKESSTENPSFRYYYSVKVGAVPFHWEIQPGTPRHPNSAVNNTSLLPPLTPPPSYLLHQLTNDAQNSKKIVTTSTSHYSKFRPIFRALILPKYFNISKKRDRTNESSSTAVSSTRSCSLGTLLFSSPSVSSSGSTSSKPVVSGRKSWKTRSSLGWSSSSTTSSMHNFSDDDDTPKSMACLGMRNINVMFFTKCRSNWFPPPPPSPPDMVLQSLES</sequence>
<feature type="region of interest" description="Disordered" evidence="1">
    <location>
        <begin position="172"/>
        <end position="192"/>
    </location>
</feature>
<dbReference type="PANTHER" id="PTHR33257">
    <property type="entry name" value="OS05G0165500 PROTEIN"/>
    <property type="match status" value="1"/>
</dbReference>
<protein>
    <submittedName>
        <fullName evidence="2">Uncharacterized protein</fullName>
    </submittedName>
</protein>
<evidence type="ECO:0000313" key="3">
    <source>
        <dbReference type="Proteomes" id="UP000036987"/>
    </source>
</evidence>
<feature type="region of interest" description="Disordered" evidence="1">
    <location>
        <begin position="1"/>
        <end position="28"/>
    </location>
</feature>